<feature type="transmembrane region" description="Helical" evidence="1">
    <location>
        <begin position="59"/>
        <end position="78"/>
    </location>
</feature>
<accession>A0A811U7G8</accession>
<gene>
    <name evidence="2" type="ORF">CCAP1982_LOCUS2865</name>
</gene>
<sequence>MRYEYEQQTPQEACKVRIKQKLHDVTTSSWQLVRVVPPVLMLVACCMRCITINRHYGTYVARFIFCCCIFLFFMWHAFHSTNAVLVVIPPVV</sequence>
<evidence type="ECO:0000313" key="2">
    <source>
        <dbReference type="EMBL" id="CAD6994096.1"/>
    </source>
</evidence>
<keyword evidence="3" id="KW-1185">Reference proteome</keyword>
<reference evidence="2" key="1">
    <citation type="submission" date="2020-11" db="EMBL/GenBank/DDBJ databases">
        <authorList>
            <person name="Whitehead M."/>
        </authorList>
    </citation>
    <scope>NUCLEOTIDE SEQUENCE</scope>
    <source>
        <strain evidence="2">EGII</strain>
    </source>
</reference>
<organism evidence="2 3">
    <name type="scientific">Ceratitis capitata</name>
    <name type="common">Mediterranean fruit fly</name>
    <name type="synonym">Tephritis capitata</name>
    <dbReference type="NCBI Taxonomy" id="7213"/>
    <lineage>
        <taxon>Eukaryota</taxon>
        <taxon>Metazoa</taxon>
        <taxon>Ecdysozoa</taxon>
        <taxon>Arthropoda</taxon>
        <taxon>Hexapoda</taxon>
        <taxon>Insecta</taxon>
        <taxon>Pterygota</taxon>
        <taxon>Neoptera</taxon>
        <taxon>Endopterygota</taxon>
        <taxon>Diptera</taxon>
        <taxon>Brachycera</taxon>
        <taxon>Muscomorpha</taxon>
        <taxon>Tephritoidea</taxon>
        <taxon>Tephritidae</taxon>
        <taxon>Ceratitis</taxon>
        <taxon>Ceratitis</taxon>
    </lineage>
</organism>
<evidence type="ECO:0000313" key="3">
    <source>
        <dbReference type="Proteomes" id="UP000606786"/>
    </source>
</evidence>
<protein>
    <submittedName>
        <fullName evidence="2">(Mediterranean fruit fly) hypothetical protein</fullName>
    </submittedName>
</protein>
<keyword evidence="1" id="KW-1133">Transmembrane helix</keyword>
<keyword evidence="1" id="KW-0472">Membrane</keyword>
<evidence type="ECO:0000256" key="1">
    <source>
        <dbReference type="SAM" id="Phobius"/>
    </source>
</evidence>
<proteinExistence type="predicted"/>
<feature type="transmembrane region" description="Helical" evidence="1">
    <location>
        <begin position="29"/>
        <end position="47"/>
    </location>
</feature>
<dbReference type="EMBL" id="CAJHJT010000001">
    <property type="protein sequence ID" value="CAD6994096.1"/>
    <property type="molecule type" value="Genomic_DNA"/>
</dbReference>
<dbReference type="AlphaFoldDB" id="A0A811U7G8"/>
<name>A0A811U7G8_CERCA</name>
<comment type="caution">
    <text evidence="2">The sequence shown here is derived from an EMBL/GenBank/DDBJ whole genome shotgun (WGS) entry which is preliminary data.</text>
</comment>
<keyword evidence="1" id="KW-0812">Transmembrane</keyword>
<dbReference type="Proteomes" id="UP000606786">
    <property type="component" value="Unassembled WGS sequence"/>
</dbReference>